<dbReference type="Gene3D" id="3.30.457.10">
    <property type="entry name" value="Copper amine oxidase-like, N-terminal domain"/>
    <property type="match status" value="1"/>
</dbReference>
<evidence type="ECO:0000313" key="5">
    <source>
        <dbReference type="Proteomes" id="UP000468766"/>
    </source>
</evidence>
<evidence type="ECO:0000256" key="2">
    <source>
        <dbReference type="SAM" id="MobiDB-lite"/>
    </source>
</evidence>
<protein>
    <submittedName>
        <fullName evidence="4">Copper amine oxidase N-terminal domain-containing protein</fullName>
    </submittedName>
</protein>
<feature type="coiled-coil region" evidence="1">
    <location>
        <begin position="132"/>
        <end position="162"/>
    </location>
</feature>
<sequence>MHNVVKTACAIVVTGFLVTTVAIGEVEAKKEAPGQKGNSGQAVRSAVQETLRERNIPAGPKAEKPQASPNQEAEKVIDKVEQVEVTFLQTDLLLQEDQATEVEEEVTIDDEEVKIDEKEIKEINDRKAYLTKKDLQNQKKALQKERQLERKHNQALAKVEKEALKNRAVEERLYVHGQKLKFDVPPVIREGRVLVPVRAITEGMGARVDWNEESKIITITRDDVTIVFSLDSQTIYVNGEERTIDVAPSIHNNRTLVPIRFISLALGDKVLYDEETGDIDIIEEDAVLEDEVEEPVIEEPIIEEERKEEETNDGIENDVTEDEDTNNDNDDDQSDEEVEEEEVELEEDESEEEELEDQVE</sequence>
<proteinExistence type="predicted"/>
<dbReference type="EMBL" id="WBXO01000005">
    <property type="protein sequence ID" value="KAB2952635.1"/>
    <property type="molecule type" value="Genomic_DNA"/>
</dbReference>
<evidence type="ECO:0000259" key="3">
    <source>
        <dbReference type="Pfam" id="PF07833"/>
    </source>
</evidence>
<feature type="domain" description="Copper amine oxidase-like N-terminal" evidence="3">
    <location>
        <begin position="175"/>
        <end position="279"/>
    </location>
</feature>
<feature type="region of interest" description="Disordered" evidence="2">
    <location>
        <begin position="30"/>
        <end position="71"/>
    </location>
</feature>
<organism evidence="4 5">
    <name type="scientific">Heliorestis acidaminivorans</name>
    <dbReference type="NCBI Taxonomy" id="553427"/>
    <lineage>
        <taxon>Bacteria</taxon>
        <taxon>Bacillati</taxon>
        <taxon>Bacillota</taxon>
        <taxon>Clostridia</taxon>
        <taxon>Eubacteriales</taxon>
        <taxon>Heliobacteriaceae</taxon>
        <taxon>Heliorestis</taxon>
    </lineage>
</organism>
<name>A0A6I0ES82_9FIRM</name>
<keyword evidence="5" id="KW-1185">Reference proteome</keyword>
<feature type="compositionally biased region" description="Acidic residues" evidence="2">
    <location>
        <begin position="290"/>
        <end position="302"/>
    </location>
</feature>
<gene>
    <name evidence="4" type="ORF">F9B85_08220</name>
</gene>
<evidence type="ECO:0000256" key="1">
    <source>
        <dbReference type="SAM" id="Coils"/>
    </source>
</evidence>
<dbReference type="InterPro" id="IPR012854">
    <property type="entry name" value="Cu_amine_oxidase-like_N"/>
</dbReference>
<reference evidence="4 5" key="1">
    <citation type="submission" date="2019-10" db="EMBL/GenBank/DDBJ databases">
        <title>Whole-genome sequence of the extremophile Heliorestis acidaminivorans DSM 24790.</title>
        <authorList>
            <person name="Kyndt J.A."/>
            <person name="Meyer T.E."/>
        </authorList>
    </citation>
    <scope>NUCLEOTIDE SEQUENCE [LARGE SCALE GENOMIC DNA]</scope>
    <source>
        <strain evidence="4 5">DSM 24790</strain>
    </source>
</reference>
<evidence type="ECO:0000313" key="4">
    <source>
        <dbReference type="EMBL" id="KAB2952635.1"/>
    </source>
</evidence>
<dbReference type="InterPro" id="IPR036582">
    <property type="entry name" value="Mao_N_sf"/>
</dbReference>
<dbReference type="AlphaFoldDB" id="A0A6I0ES82"/>
<dbReference type="OrthoDB" id="2379109at2"/>
<accession>A0A6I0ES82</accession>
<feature type="compositionally biased region" description="Acidic residues" evidence="2">
    <location>
        <begin position="310"/>
        <end position="360"/>
    </location>
</feature>
<comment type="caution">
    <text evidence="4">The sequence shown here is derived from an EMBL/GenBank/DDBJ whole genome shotgun (WGS) entry which is preliminary data.</text>
</comment>
<dbReference type="Pfam" id="PF07833">
    <property type="entry name" value="Cu_amine_oxidN1"/>
    <property type="match status" value="1"/>
</dbReference>
<dbReference type="SUPFAM" id="SSF55383">
    <property type="entry name" value="Copper amine oxidase, domain N"/>
    <property type="match status" value="2"/>
</dbReference>
<feature type="region of interest" description="Disordered" evidence="2">
    <location>
        <begin position="290"/>
        <end position="360"/>
    </location>
</feature>
<dbReference type="Proteomes" id="UP000468766">
    <property type="component" value="Unassembled WGS sequence"/>
</dbReference>
<keyword evidence="1" id="KW-0175">Coiled coil</keyword>
<dbReference type="RefSeq" id="WP_151619912.1">
    <property type="nucleotide sequence ID" value="NZ_WBXO01000005.1"/>
</dbReference>